<dbReference type="PANTHER" id="PTHR47266">
    <property type="entry name" value="ENDONUCLEASE-RELATED"/>
    <property type="match status" value="1"/>
</dbReference>
<dbReference type="PROSITE" id="PS50994">
    <property type="entry name" value="INTEGRASE"/>
    <property type="match status" value="1"/>
</dbReference>
<dbReference type="InterPro" id="IPR052160">
    <property type="entry name" value="Gypsy_RT_Integrase-like"/>
</dbReference>
<gene>
    <name evidence="2" type="ORF">Tco_1058624</name>
</gene>
<dbReference type="InterPro" id="IPR036397">
    <property type="entry name" value="RNaseH_sf"/>
</dbReference>
<name>A0ABQ5HAJ8_9ASTR</name>
<dbReference type="SUPFAM" id="SSF53098">
    <property type="entry name" value="Ribonuclease H-like"/>
    <property type="match status" value="1"/>
</dbReference>
<accession>A0ABQ5HAJ8</accession>
<evidence type="ECO:0000313" key="2">
    <source>
        <dbReference type="EMBL" id="GJT84282.1"/>
    </source>
</evidence>
<dbReference type="Pfam" id="PF17921">
    <property type="entry name" value="Integrase_H2C2"/>
    <property type="match status" value="1"/>
</dbReference>
<dbReference type="InterPro" id="IPR041588">
    <property type="entry name" value="Integrase_H2C2"/>
</dbReference>
<feature type="domain" description="Integrase catalytic" evidence="1">
    <location>
        <begin position="199"/>
        <end position="365"/>
    </location>
</feature>
<dbReference type="InterPro" id="IPR012337">
    <property type="entry name" value="RNaseH-like_sf"/>
</dbReference>
<dbReference type="EMBL" id="BQNB010019343">
    <property type="protein sequence ID" value="GJT84282.1"/>
    <property type="molecule type" value="Genomic_DNA"/>
</dbReference>
<keyword evidence="3" id="KW-1185">Reference proteome</keyword>
<evidence type="ECO:0000313" key="3">
    <source>
        <dbReference type="Proteomes" id="UP001151760"/>
    </source>
</evidence>
<protein>
    <submittedName>
        <fullName evidence="2">Nucleotidyltransferase, ribonuclease H</fullName>
    </submittedName>
</protein>
<reference evidence="2" key="1">
    <citation type="journal article" date="2022" name="Int. J. Mol. Sci.">
        <title>Draft Genome of Tanacetum Coccineum: Genomic Comparison of Closely Related Tanacetum-Family Plants.</title>
        <authorList>
            <person name="Yamashiro T."/>
            <person name="Shiraishi A."/>
            <person name="Nakayama K."/>
            <person name="Satake H."/>
        </authorList>
    </citation>
    <scope>NUCLEOTIDE SEQUENCE</scope>
</reference>
<proteinExistence type="predicted"/>
<dbReference type="InterPro" id="IPR001584">
    <property type="entry name" value="Integrase_cat-core"/>
</dbReference>
<dbReference type="Gene3D" id="3.30.420.10">
    <property type="entry name" value="Ribonuclease H-like superfamily/Ribonuclease H"/>
    <property type="match status" value="1"/>
</dbReference>
<organism evidence="2 3">
    <name type="scientific">Tanacetum coccineum</name>
    <dbReference type="NCBI Taxonomy" id="301880"/>
    <lineage>
        <taxon>Eukaryota</taxon>
        <taxon>Viridiplantae</taxon>
        <taxon>Streptophyta</taxon>
        <taxon>Embryophyta</taxon>
        <taxon>Tracheophyta</taxon>
        <taxon>Spermatophyta</taxon>
        <taxon>Magnoliopsida</taxon>
        <taxon>eudicotyledons</taxon>
        <taxon>Gunneridae</taxon>
        <taxon>Pentapetalae</taxon>
        <taxon>asterids</taxon>
        <taxon>campanulids</taxon>
        <taxon>Asterales</taxon>
        <taxon>Asteraceae</taxon>
        <taxon>Asteroideae</taxon>
        <taxon>Anthemideae</taxon>
        <taxon>Anthemidinae</taxon>
        <taxon>Tanacetum</taxon>
    </lineage>
</organism>
<sequence length="490" mass="57157">MPKYAKFMKDLLTQRARGKGGINKALANLGTSISLMPYSMFLRLNHCELKPTQLEELDEDAIRDSFPDEHLMVVNIKESKTDLWYADYANCLVSKIIPQYLTFHLRKKFLADVKKYIWDDPYLFKLCLNGILRRCVFGKESREIIKHCHTGPTGGHYGAYITTRKVFESGFYWPTIFKDSATYVRECDACKKAGNISSRNQMPMTNILVSEVFDIWGINFMGPFPSSRNNKYILVVVDYISNWVEAEALPTNDARVVVRFIRRLFSRFGIPKALISDRGTHFCNSLLEKTFKKYGVTHRLATPYHPQTSGQTKNTNRAIKRILERTVNGNRKEWEDKLDDALWAFRTAYKAPIGSTPFRIVYGKACHLPLEMEHKAYWALKEVNVDLDATGKHRFLQLNQLDELRTEAYEHSRAYKERTKRWHDSKIMDKEFQDGEEVLVFNSRLKLFPGKLRTRWYGPYMVSKVYPYGTVKVPAARRQFSRPSRNVIMW</sequence>
<dbReference type="Gene3D" id="1.10.340.70">
    <property type="match status" value="1"/>
</dbReference>
<dbReference type="Pfam" id="PF00665">
    <property type="entry name" value="rve"/>
    <property type="match status" value="1"/>
</dbReference>
<evidence type="ECO:0000259" key="1">
    <source>
        <dbReference type="PROSITE" id="PS50994"/>
    </source>
</evidence>
<reference evidence="2" key="2">
    <citation type="submission" date="2022-01" db="EMBL/GenBank/DDBJ databases">
        <authorList>
            <person name="Yamashiro T."/>
            <person name="Shiraishi A."/>
            <person name="Satake H."/>
            <person name="Nakayama K."/>
        </authorList>
    </citation>
    <scope>NUCLEOTIDE SEQUENCE</scope>
</reference>
<dbReference type="Proteomes" id="UP001151760">
    <property type="component" value="Unassembled WGS sequence"/>
</dbReference>
<comment type="caution">
    <text evidence="2">The sequence shown here is derived from an EMBL/GenBank/DDBJ whole genome shotgun (WGS) entry which is preliminary data.</text>
</comment>